<dbReference type="InterPro" id="IPR016181">
    <property type="entry name" value="Acyl_CoA_acyltransferase"/>
</dbReference>
<comment type="caution">
    <text evidence="2">The sequence shown here is derived from an EMBL/GenBank/DDBJ whole genome shotgun (WGS) entry which is preliminary data.</text>
</comment>
<dbReference type="EMBL" id="JBHTEE010000001">
    <property type="protein sequence ID" value="MFC7605743.1"/>
    <property type="molecule type" value="Genomic_DNA"/>
</dbReference>
<gene>
    <name evidence="2" type="ORF">ACFQVD_37140</name>
</gene>
<keyword evidence="2" id="KW-0808">Transferase</keyword>
<dbReference type="InterPro" id="IPR051908">
    <property type="entry name" value="Ribosomal_N-acetyltransferase"/>
</dbReference>
<sequence>MEPVTLTTQRLLLRPLEPSDAEAVFLACQDPDIQRWTGIPSPYERQHAEYFLRQLVPEGRQKQTMFHFAVEPRSGGPLLASVNVHNHTGTWEIGYWTAREHRGHGYATEGVLAIARWAFTTLGVHRLEWRAEAGNEGSRIVAEKAGFVFEGVLRAAMMNHGTWRDVWIGALLPSDLEPSPAS</sequence>
<dbReference type="Gene3D" id="3.40.630.30">
    <property type="match status" value="1"/>
</dbReference>
<evidence type="ECO:0000313" key="3">
    <source>
        <dbReference type="Proteomes" id="UP001596514"/>
    </source>
</evidence>
<dbReference type="GO" id="GO:0016746">
    <property type="term" value="F:acyltransferase activity"/>
    <property type="evidence" value="ECO:0007669"/>
    <property type="project" value="UniProtKB-KW"/>
</dbReference>
<accession>A0ABW2TCF6</accession>
<feature type="domain" description="N-acetyltransferase" evidence="1">
    <location>
        <begin position="11"/>
        <end position="173"/>
    </location>
</feature>
<dbReference type="Proteomes" id="UP001596514">
    <property type="component" value="Unassembled WGS sequence"/>
</dbReference>
<name>A0ABW2TCF6_9ACTN</name>
<dbReference type="InterPro" id="IPR000182">
    <property type="entry name" value="GNAT_dom"/>
</dbReference>
<dbReference type="PANTHER" id="PTHR43441:SF10">
    <property type="entry name" value="ACETYLTRANSFERASE"/>
    <property type="match status" value="1"/>
</dbReference>
<dbReference type="PROSITE" id="PS51186">
    <property type="entry name" value="GNAT"/>
    <property type="match status" value="1"/>
</dbReference>
<organism evidence="2 3">
    <name type="scientific">Streptosporangium amethystogenes subsp. fukuiense</name>
    <dbReference type="NCBI Taxonomy" id="698418"/>
    <lineage>
        <taxon>Bacteria</taxon>
        <taxon>Bacillati</taxon>
        <taxon>Actinomycetota</taxon>
        <taxon>Actinomycetes</taxon>
        <taxon>Streptosporangiales</taxon>
        <taxon>Streptosporangiaceae</taxon>
        <taxon>Streptosporangium</taxon>
    </lineage>
</organism>
<evidence type="ECO:0000259" key="1">
    <source>
        <dbReference type="PROSITE" id="PS51186"/>
    </source>
</evidence>
<evidence type="ECO:0000313" key="2">
    <source>
        <dbReference type="EMBL" id="MFC7605743.1"/>
    </source>
</evidence>
<dbReference type="RefSeq" id="WP_343964717.1">
    <property type="nucleotide sequence ID" value="NZ_BAAAGK010000024.1"/>
</dbReference>
<dbReference type="PANTHER" id="PTHR43441">
    <property type="entry name" value="RIBOSOMAL-PROTEIN-SERINE ACETYLTRANSFERASE"/>
    <property type="match status" value="1"/>
</dbReference>
<keyword evidence="3" id="KW-1185">Reference proteome</keyword>
<keyword evidence="2" id="KW-0012">Acyltransferase</keyword>
<dbReference type="EC" id="2.3.-.-" evidence="2"/>
<proteinExistence type="predicted"/>
<reference evidence="3" key="1">
    <citation type="journal article" date="2019" name="Int. J. Syst. Evol. Microbiol.">
        <title>The Global Catalogue of Microorganisms (GCM) 10K type strain sequencing project: providing services to taxonomists for standard genome sequencing and annotation.</title>
        <authorList>
            <consortium name="The Broad Institute Genomics Platform"/>
            <consortium name="The Broad Institute Genome Sequencing Center for Infectious Disease"/>
            <person name="Wu L."/>
            <person name="Ma J."/>
        </authorList>
    </citation>
    <scope>NUCLEOTIDE SEQUENCE [LARGE SCALE GENOMIC DNA]</scope>
    <source>
        <strain evidence="3">JCM 10083</strain>
    </source>
</reference>
<dbReference type="Pfam" id="PF13302">
    <property type="entry name" value="Acetyltransf_3"/>
    <property type="match status" value="1"/>
</dbReference>
<dbReference type="SUPFAM" id="SSF55729">
    <property type="entry name" value="Acyl-CoA N-acyltransferases (Nat)"/>
    <property type="match status" value="1"/>
</dbReference>
<protein>
    <submittedName>
        <fullName evidence="2">GNAT family N-acetyltransferase</fullName>
        <ecNumber evidence="2">2.3.-.-</ecNumber>
    </submittedName>
</protein>